<dbReference type="InterPro" id="IPR050832">
    <property type="entry name" value="Bact_Acetyltransf"/>
</dbReference>
<dbReference type="Gene3D" id="3.40.630.30">
    <property type="match status" value="1"/>
</dbReference>
<dbReference type="InterPro" id="IPR036263">
    <property type="entry name" value="Chorismate_II_sf"/>
</dbReference>
<dbReference type="InterPro" id="IPR000182">
    <property type="entry name" value="GNAT_dom"/>
</dbReference>
<proteinExistence type="predicted"/>
<reference evidence="4 5" key="1">
    <citation type="journal article" date="2019" name="Int. J. Syst. Evol. Microbiol.">
        <title>The Global Catalogue of Microorganisms (GCM) 10K type strain sequencing project: providing services to taxonomists for standard genome sequencing and annotation.</title>
        <authorList>
            <consortium name="The Broad Institute Genomics Platform"/>
            <consortium name="The Broad Institute Genome Sequencing Center for Infectious Disease"/>
            <person name="Wu L."/>
            <person name="Ma J."/>
        </authorList>
    </citation>
    <scope>NUCLEOTIDE SEQUENCE [LARGE SCALE GENOMIC DNA]</scope>
    <source>
        <strain evidence="4 5">JCM 14046</strain>
    </source>
</reference>
<organism evidence="4 5">
    <name type="scientific">Nocardioides lentus</name>
    <dbReference type="NCBI Taxonomy" id="338077"/>
    <lineage>
        <taxon>Bacteria</taxon>
        <taxon>Bacillati</taxon>
        <taxon>Actinomycetota</taxon>
        <taxon>Actinomycetes</taxon>
        <taxon>Propionibacteriales</taxon>
        <taxon>Nocardioidaceae</taxon>
        <taxon>Nocardioides</taxon>
    </lineage>
</organism>
<dbReference type="InterPro" id="IPR016181">
    <property type="entry name" value="Acyl_CoA_acyltransferase"/>
</dbReference>
<dbReference type="InterPro" id="IPR002701">
    <property type="entry name" value="CM_II_prokaryot"/>
</dbReference>
<dbReference type="Gene3D" id="1.20.59.10">
    <property type="entry name" value="Chorismate mutase"/>
    <property type="match status" value="1"/>
</dbReference>
<sequence>MTASGGPGEVLLRPAVEADLPAVAELLLAARAAAVPAMPPVPPGAVDVVRRDVATWDLERRETWLAEPASADGPTGPLAFVTLADDWLESLYVAPAAQRAGVGSLLLDLARALRPGGFCLWVLAANAPARAFYAAHGLVELETTDGSRNPEGVPDVRVAWPGADPLVFYRRLIDDADDDLGEVLSRRAALTRAVQAAKGHDAPRDPGREAAVAARVARGAPALGADRVAEVVEVVIRTGLEAARPDHG</sequence>
<dbReference type="PROSITE" id="PS51186">
    <property type="entry name" value="GNAT"/>
    <property type="match status" value="1"/>
</dbReference>
<gene>
    <name evidence="4" type="ORF">GCM10009737_11660</name>
</gene>
<dbReference type="Pfam" id="PF01817">
    <property type="entry name" value="CM_2"/>
    <property type="match status" value="1"/>
</dbReference>
<dbReference type="PANTHER" id="PTHR43877">
    <property type="entry name" value="AMINOALKYLPHOSPHONATE N-ACETYLTRANSFERASE-RELATED-RELATED"/>
    <property type="match status" value="1"/>
</dbReference>
<dbReference type="Pfam" id="PF13508">
    <property type="entry name" value="Acetyltransf_7"/>
    <property type="match status" value="1"/>
</dbReference>
<name>A0ABN2P3U4_9ACTN</name>
<dbReference type="RefSeq" id="WP_344004991.1">
    <property type="nucleotide sequence ID" value="NZ_BAAAMY010000002.1"/>
</dbReference>
<dbReference type="SUPFAM" id="SSF48600">
    <property type="entry name" value="Chorismate mutase II"/>
    <property type="match status" value="1"/>
</dbReference>
<keyword evidence="1" id="KW-0808">Transferase</keyword>
<dbReference type="Proteomes" id="UP001501612">
    <property type="component" value="Unassembled WGS sequence"/>
</dbReference>
<evidence type="ECO:0000256" key="1">
    <source>
        <dbReference type="ARBA" id="ARBA00022679"/>
    </source>
</evidence>
<keyword evidence="5" id="KW-1185">Reference proteome</keyword>
<evidence type="ECO:0000256" key="2">
    <source>
        <dbReference type="ARBA" id="ARBA00023315"/>
    </source>
</evidence>
<evidence type="ECO:0000259" key="3">
    <source>
        <dbReference type="PROSITE" id="PS51186"/>
    </source>
</evidence>
<dbReference type="InterPro" id="IPR036979">
    <property type="entry name" value="CM_dom_sf"/>
</dbReference>
<evidence type="ECO:0000313" key="4">
    <source>
        <dbReference type="EMBL" id="GAA1911836.1"/>
    </source>
</evidence>
<dbReference type="SMART" id="SM00830">
    <property type="entry name" value="CM_2"/>
    <property type="match status" value="1"/>
</dbReference>
<dbReference type="SUPFAM" id="SSF55729">
    <property type="entry name" value="Acyl-CoA N-acyltransferases (Nat)"/>
    <property type="match status" value="1"/>
</dbReference>
<keyword evidence="2" id="KW-0012">Acyltransferase</keyword>
<comment type="caution">
    <text evidence="4">The sequence shown here is derived from an EMBL/GenBank/DDBJ whole genome shotgun (WGS) entry which is preliminary data.</text>
</comment>
<protein>
    <recommendedName>
        <fullName evidence="3">N-acetyltransferase domain-containing protein</fullName>
    </recommendedName>
</protein>
<feature type="domain" description="N-acetyltransferase" evidence="3">
    <location>
        <begin position="10"/>
        <end position="167"/>
    </location>
</feature>
<evidence type="ECO:0000313" key="5">
    <source>
        <dbReference type="Proteomes" id="UP001501612"/>
    </source>
</evidence>
<dbReference type="EMBL" id="BAAAMY010000002">
    <property type="protein sequence ID" value="GAA1911836.1"/>
    <property type="molecule type" value="Genomic_DNA"/>
</dbReference>
<accession>A0ABN2P3U4</accession>